<reference evidence="1" key="1">
    <citation type="journal article" date="2014" name="Int. J. Syst. Evol. Microbiol.">
        <title>Complete genome sequence of Corynebacterium casei LMG S-19264T (=DSM 44701T), isolated from a smear-ripened cheese.</title>
        <authorList>
            <consortium name="US DOE Joint Genome Institute (JGI-PGF)"/>
            <person name="Walter F."/>
            <person name="Albersmeier A."/>
            <person name="Kalinowski J."/>
            <person name="Ruckert C."/>
        </authorList>
    </citation>
    <scope>NUCLEOTIDE SEQUENCE</scope>
    <source>
        <strain evidence="1">CGMCC 4.5737</strain>
    </source>
</reference>
<evidence type="ECO:0000313" key="1">
    <source>
        <dbReference type="EMBL" id="GGM64324.1"/>
    </source>
</evidence>
<sequence length="131" mass="14337">MTAVTSYAQGPALVTLGRHMVDHELPDLAELALATSQNDVAAHLGRPEPAGLLAWARSLDEVRIELRCLDHGPFVHVHGLLGQLSLRVWSVLQIPASEIPPVARFERVTLGLGPLRRWADQASAAARRCRR</sequence>
<comment type="caution">
    <text evidence="1">The sequence shown here is derived from an EMBL/GenBank/DDBJ whole genome shotgun (WGS) entry which is preliminary data.</text>
</comment>
<protein>
    <submittedName>
        <fullName evidence="1">Uncharacterized protein</fullName>
    </submittedName>
</protein>
<keyword evidence="2" id="KW-1185">Reference proteome</keyword>
<dbReference type="AlphaFoldDB" id="A0A8J3CG86"/>
<reference evidence="1" key="2">
    <citation type="submission" date="2020-09" db="EMBL/GenBank/DDBJ databases">
        <authorList>
            <person name="Sun Q."/>
            <person name="Zhou Y."/>
        </authorList>
    </citation>
    <scope>NUCLEOTIDE SEQUENCE</scope>
    <source>
        <strain evidence="1">CGMCC 4.5737</strain>
    </source>
</reference>
<proteinExistence type="predicted"/>
<evidence type="ECO:0000313" key="2">
    <source>
        <dbReference type="Proteomes" id="UP000637578"/>
    </source>
</evidence>
<dbReference type="RefSeq" id="WP_189059644.1">
    <property type="nucleotide sequence ID" value="NZ_BMMK01000018.1"/>
</dbReference>
<organism evidence="1 2">
    <name type="scientific">Longimycelium tulufanense</name>
    <dbReference type="NCBI Taxonomy" id="907463"/>
    <lineage>
        <taxon>Bacteria</taxon>
        <taxon>Bacillati</taxon>
        <taxon>Actinomycetota</taxon>
        <taxon>Actinomycetes</taxon>
        <taxon>Pseudonocardiales</taxon>
        <taxon>Pseudonocardiaceae</taxon>
        <taxon>Longimycelium</taxon>
    </lineage>
</organism>
<name>A0A8J3CG86_9PSEU</name>
<dbReference type="Proteomes" id="UP000637578">
    <property type="component" value="Unassembled WGS sequence"/>
</dbReference>
<dbReference type="EMBL" id="BMMK01000018">
    <property type="protein sequence ID" value="GGM64324.1"/>
    <property type="molecule type" value="Genomic_DNA"/>
</dbReference>
<accession>A0A8J3CG86</accession>
<gene>
    <name evidence="1" type="ORF">GCM10012275_38620</name>
</gene>